<dbReference type="Proteomes" id="UP001164706">
    <property type="component" value="Chromosome"/>
</dbReference>
<evidence type="ECO:0000313" key="1">
    <source>
        <dbReference type="EMBL" id="WAB80563.1"/>
    </source>
</evidence>
<dbReference type="EMBL" id="CP113089">
    <property type="protein sequence ID" value="WAB80563.1"/>
    <property type="molecule type" value="Genomic_DNA"/>
</dbReference>
<gene>
    <name evidence="1" type="ORF">OVN18_08250</name>
</gene>
<organism evidence="1 2">
    <name type="scientific">Microcella daejeonensis</name>
    <dbReference type="NCBI Taxonomy" id="2994971"/>
    <lineage>
        <taxon>Bacteria</taxon>
        <taxon>Bacillati</taxon>
        <taxon>Actinomycetota</taxon>
        <taxon>Actinomycetes</taxon>
        <taxon>Micrococcales</taxon>
        <taxon>Microbacteriaceae</taxon>
        <taxon>Microcella</taxon>
    </lineage>
</organism>
<reference evidence="1" key="1">
    <citation type="submission" date="2022-11" db="EMBL/GenBank/DDBJ databases">
        <title>Description of Microcella daejonensis nov. sp, isolated from riverside soil.</title>
        <authorList>
            <person name="Molina K.M."/>
            <person name="Kim S.B."/>
        </authorList>
    </citation>
    <scope>NUCLEOTIDE SEQUENCE</scope>
    <source>
        <strain evidence="1">MMS21-STM12</strain>
    </source>
</reference>
<evidence type="ECO:0000313" key="2">
    <source>
        <dbReference type="Proteomes" id="UP001164706"/>
    </source>
</evidence>
<dbReference type="PANTHER" id="PTHR30528:SF0">
    <property type="entry name" value="CYTOPLASMIC PROTEIN"/>
    <property type="match status" value="1"/>
</dbReference>
<dbReference type="PANTHER" id="PTHR30528">
    <property type="entry name" value="CYTOPLASMIC PROTEIN"/>
    <property type="match status" value="1"/>
</dbReference>
<keyword evidence="1" id="KW-0238">DNA-binding</keyword>
<dbReference type="Pfam" id="PF06224">
    <property type="entry name" value="AlkZ-like"/>
    <property type="match status" value="1"/>
</dbReference>
<dbReference type="InterPro" id="IPR009351">
    <property type="entry name" value="AlkZ-like"/>
</dbReference>
<keyword evidence="2" id="KW-1185">Reference proteome</keyword>
<proteinExistence type="predicted"/>
<dbReference type="RefSeq" id="WP_267780236.1">
    <property type="nucleotide sequence ID" value="NZ_CP113089.1"/>
</dbReference>
<dbReference type="GO" id="GO:0003677">
    <property type="term" value="F:DNA binding"/>
    <property type="evidence" value="ECO:0007669"/>
    <property type="project" value="UniProtKB-KW"/>
</dbReference>
<dbReference type="KEGG" id="mdb:OVN18_08250"/>
<protein>
    <submittedName>
        <fullName evidence="1">Winged helix DNA-binding domain-containing protein</fullName>
    </submittedName>
</protein>
<sequence length="401" mass="45038">MPHLTASAARRLALAAQGFGREHPDAVTPRRLATAVDRLGVLQLDSVSVFTRSHYLPLFARLGAYDPAALDAMLFAERGRYHEYWAHEAAVIRRDDWPLWHWKRELLRGRDPVKHAWVREHGPMLDWLRRELAITGPVTASEIEHDENVRRGPWWGWSDVKHGLEFLFRWGDVVSAGRRGFSRVYALPEQVGLAELHAQHPPRAEAVRALVHRAVVALGVGAVGDIADYHRLPVADTQAALRELHEQGLVEPVTVEGWMRGSRPLPAWRDPAARIPRRISATALLSPFDPVVWYRDRALRLFDFHYRIEIYTPAEKRQYGYYSLPVLVDDALAGRVDLKSDRKAGVLRVQSVWAEDGVPPGALAERLAPLLRSAAAWQRLDDVAVAGRGNAAAELGVALAR</sequence>
<name>A0A9E8MJ73_9MICO</name>
<dbReference type="AlphaFoldDB" id="A0A9E8MJ73"/>
<accession>A0A9E8MJ73</accession>